<dbReference type="Pfam" id="PF00202">
    <property type="entry name" value="Aminotran_3"/>
    <property type="match status" value="1"/>
</dbReference>
<dbReference type="KEGG" id="nik:F5I99_12585"/>
<evidence type="ECO:0000313" key="7">
    <source>
        <dbReference type="Proteomes" id="UP000325606"/>
    </source>
</evidence>
<keyword evidence="6" id="KW-0808">Transferase</keyword>
<gene>
    <name evidence="6" type="ORF">F5I99_12585</name>
</gene>
<protein>
    <submittedName>
        <fullName evidence="6">Aspartate aminotransferase family protein</fullName>
    </submittedName>
</protein>
<keyword evidence="4 5" id="KW-0663">Pyridoxal phosphate</keyword>
<dbReference type="EMBL" id="CP044222">
    <property type="protein sequence ID" value="QEW07271.1"/>
    <property type="molecule type" value="Genomic_DNA"/>
</dbReference>
<keyword evidence="3 6" id="KW-0032">Aminotransferase</keyword>
<evidence type="ECO:0000256" key="3">
    <source>
        <dbReference type="ARBA" id="ARBA00022576"/>
    </source>
</evidence>
<comment type="similarity">
    <text evidence="2 5">Belongs to the class-III pyridoxal-phosphate-dependent aminotransferase family.</text>
</comment>
<dbReference type="Gene3D" id="3.90.1150.10">
    <property type="entry name" value="Aspartate Aminotransferase, domain 1"/>
    <property type="match status" value="1"/>
</dbReference>
<reference evidence="6 7" key="1">
    <citation type="submission" date="2019-09" db="EMBL/GenBank/DDBJ databases">
        <title>Nitrincola iocasae sp. nov., a bacterium isolated from the sediment collected at a cold seep field in South China Sea.</title>
        <authorList>
            <person name="Zhang H."/>
            <person name="Wang H."/>
            <person name="Li C."/>
        </authorList>
    </citation>
    <scope>NUCLEOTIDE SEQUENCE [LARGE SCALE GENOMIC DNA]</scope>
    <source>
        <strain evidence="6 7">KXZD1103</strain>
    </source>
</reference>
<dbReference type="Gene3D" id="3.40.640.10">
    <property type="entry name" value="Type I PLP-dependent aspartate aminotransferase-like (Major domain)"/>
    <property type="match status" value="1"/>
</dbReference>
<dbReference type="PROSITE" id="PS00600">
    <property type="entry name" value="AA_TRANSFER_CLASS_3"/>
    <property type="match status" value="1"/>
</dbReference>
<evidence type="ECO:0000256" key="4">
    <source>
        <dbReference type="ARBA" id="ARBA00022898"/>
    </source>
</evidence>
<dbReference type="InterPro" id="IPR015421">
    <property type="entry name" value="PyrdxlP-dep_Trfase_major"/>
</dbReference>
<dbReference type="GO" id="GO:0030170">
    <property type="term" value="F:pyridoxal phosphate binding"/>
    <property type="evidence" value="ECO:0007669"/>
    <property type="project" value="InterPro"/>
</dbReference>
<dbReference type="PANTHER" id="PTHR43094">
    <property type="entry name" value="AMINOTRANSFERASE"/>
    <property type="match status" value="1"/>
</dbReference>
<dbReference type="RefSeq" id="WP_151056516.1">
    <property type="nucleotide sequence ID" value="NZ_CP044222.1"/>
</dbReference>
<dbReference type="InterPro" id="IPR015422">
    <property type="entry name" value="PyrdxlP-dep_Trfase_small"/>
</dbReference>
<comment type="cofactor">
    <cofactor evidence="1">
        <name>pyridoxal 5'-phosphate</name>
        <dbReference type="ChEBI" id="CHEBI:597326"/>
    </cofactor>
</comment>
<evidence type="ECO:0000256" key="2">
    <source>
        <dbReference type="ARBA" id="ARBA00008954"/>
    </source>
</evidence>
<keyword evidence="7" id="KW-1185">Reference proteome</keyword>
<dbReference type="InterPro" id="IPR005814">
    <property type="entry name" value="Aminotrans_3"/>
</dbReference>
<accession>A0A5J6LGE5</accession>
<name>A0A5J6LGE5_9GAMM</name>
<evidence type="ECO:0000256" key="5">
    <source>
        <dbReference type="RuleBase" id="RU003560"/>
    </source>
</evidence>
<evidence type="ECO:0000313" key="6">
    <source>
        <dbReference type="EMBL" id="QEW07271.1"/>
    </source>
</evidence>
<dbReference type="CDD" id="cd00610">
    <property type="entry name" value="OAT_like"/>
    <property type="match status" value="1"/>
</dbReference>
<organism evidence="6 7">
    <name type="scientific">Nitrincola iocasae</name>
    <dbReference type="NCBI Taxonomy" id="2614693"/>
    <lineage>
        <taxon>Bacteria</taxon>
        <taxon>Pseudomonadati</taxon>
        <taxon>Pseudomonadota</taxon>
        <taxon>Gammaproteobacteria</taxon>
        <taxon>Oceanospirillales</taxon>
        <taxon>Oceanospirillaceae</taxon>
        <taxon>Nitrincola</taxon>
    </lineage>
</organism>
<dbReference type="SUPFAM" id="SSF53383">
    <property type="entry name" value="PLP-dependent transferases"/>
    <property type="match status" value="1"/>
</dbReference>
<dbReference type="FunFam" id="3.40.640.10:FF:000004">
    <property type="entry name" value="Acetylornithine aminotransferase"/>
    <property type="match status" value="1"/>
</dbReference>
<evidence type="ECO:0000256" key="1">
    <source>
        <dbReference type="ARBA" id="ARBA00001933"/>
    </source>
</evidence>
<dbReference type="PANTHER" id="PTHR43094:SF1">
    <property type="entry name" value="AMINOTRANSFERASE CLASS-III"/>
    <property type="match status" value="1"/>
</dbReference>
<proteinExistence type="inferred from homology"/>
<dbReference type="GO" id="GO:0008483">
    <property type="term" value="F:transaminase activity"/>
    <property type="evidence" value="ECO:0007669"/>
    <property type="project" value="UniProtKB-KW"/>
</dbReference>
<dbReference type="AlphaFoldDB" id="A0A5J6LGE5"/>
<dbReference type="InterPro" id="IPR049704">
    <property type="entry name" value="Aminotrans_3_PPA_site"/>
</dbReference>
<dbReference type="InterPro" id="IPR015424">
    <property type="entry name" value="PyrdxlP-dep_Trfase"/>
</dbReference>
<dbReference type="Proteomes" id="UP000325606">
    <property type="component" value="Chromosome"/>
</dbReference>
<sequence>MTSNALFYQAGAELPLISHAQGIYMWDTLGKRYIDGCSGAITCSLGHQHPAVTAAMKAQLDQVAFSYRTQFESQVAIDLGDALVALTEAQLHKVFFVGSGSEAVESAMKLARQYFYDRGEPQRQRFVSLRPSYHGSTLGALGLTGYEPLERPYEDLITPSVKVPSPDFYRFKEADIETHVEAVLSQTEAAMAAQPEDSIVAFVLEPVGGASTGARMLNKRYVEGIRTLCDRFGCLLIMDEVLSGLGRTGEWFAWQHWGVCPDILVLAKGMGAGYYPVAGILAKGDLVDQVQNQGGFMHGHTYAGNPLACTTGLAVIRAMQNEGILDNVRELGIYLRQQLDQLKARYDFIGDVRGIGFLQGVELVQSQGSKAPFPAEFNAFSKITAIAREKGLLIYPRRCLNGVEGDHFLVTPPLNTTRAEIDEMMTLLDQALAEFSRILP</sequence>